<reference evidence="2 3" key="1">
    <citation type="submission" date="2019-01" db="EMBL/GenBank/DDBJ databases">
        <title>Draft genome sequences of the type strains of six Macrococcus species.</title>
        <authorList>
            <person name="Mazhar S."/>
            <person name="Altermann E."/>
            <person name="Hill C."/>
            <person name="Mcauliffe O."/>
        </authorList>
    </citation>
    <scope>NUCLEOTIDE SEQUENCE [LARGE SCALE GENOMIC DNA]</scope>
    <source>
        <strain evidence="2 3">CCM4815</strain>
    </source>
</reference>
<dbReference type="OrthoDB" id="2417693at2"/>
<sequence>MNSIFKINGWTALFGLLLIVNIIAVMTILNVLTEEPKSIEVKNQHPAQSENTLTLKPEVVNHYLKQENTETMKLTLSDQQLLIEQESEVIGQKIKTNVLTTPVVIGHNKLRLNIKEVKVAGLPLSKKRTLNIIKRFGTLPNNVELDVRNECFYYDMEPIKLDGTALDLTHIDQTGWHFNIIIEE</sequence>
<keyword evidence="1" id="KW-1133">Transmembrane helix</keyword>
<feature type="transmembrane region" description="Helical" evidence="1">
    <location>
        <begin position="12"/>
        <end position="32"/>
    </location>
</feature>
<dbReference type="AlphaFoldDB" id="A0A4V6PPU0"/>
<dbReference type="Pfam" id="PF09911">
    <property type="entry name" value="DUF2140"/>
    <property type="match status" value="1"/>
</dbReference>
<keyword evidence="1" id="KW-0812">Transmembrane</keyword>
<comment type="caution">
    <text evidence="2">The sequence shown here is derived from an EMBL/GenBank/DDBJ whole genome shotgun (WGS) entry which is preliminary data.</text>
</comment>
<evidence type="ECO:0000313" key="2">
    <source>
        <dbReference type="EMBL" id="TDM13256.1"/>
    </source>
</evidence>
<keyword evidence="3" id="KW-1185">Reference proteome</keyword>
<name>A0A4V6PPU0_9STAP</name>
<gene>
    <name evidence="2" type="ORF">ERX29_01250</name>
</gene>
<keyword evidence="1" id="KW-0472">Membrane</keyword>
<dbReference type="RefSeq" id="WP_133442859.1">
    <property type="nucleotide sequence ID" value="NZ_SCWB01000001.1"/>
</dbReference>
<dbReference type="InterPro" id="IPR018672">
    <property type="entry name" value="DUF2140"/>
</dbReference>
<evidence type="ECO:0000256" key="1">
    <source>
        <dbReference type="SAM" id="Phobius"/>
    </source>
</evidence>
<proteinExistence type="predicted"/>
<accession>A0A4V6PPU0</accession>
<organism evidence="2 3">
    <name type="scientific">Macrococcus lamae</name>
    <dbReference type="NCBI Taxonomy" id="198484"/>
    <lineage>
        <taxon>Bacteria</taxon>
        <taxon>Bacillati</taxon>
        <taxon>Bacillota</taxon>
        <taxon>Bacilli</taxon>
        <taxon>Bacillales</taxon>
        <taxon>Staphylococcaceae</taxon>
        <taxon>Macrococcus</taxon>
    </lineage>
</organism>
<dbReference type="EMBL" id="SCWB01000001">
    <property type="protein sequence ID" value="TDM13256.1"/>
    <property type="molecule type" value="Genomic_DNA"/>
</dbReference>
<dbReference type="Proteomes" id="UP000294802">
    <property type="component" value="Unassembled WGS sequence"/>
</dbReference>
<protein>
    <submittedName>
        <fullName evidence="2">DUF2140 family protein</fullName>
    </submittedName>
</protein>
<evidence type="ECO:0000313" key="3">
    <source>
        <dbReference type="Proteomes" id="UP000294802"/>
    </source>
</evidence>